<name>A0A3B1BF40_9ZZZZ</name>
<evidence type="ECO:0000313" key="1">
    <source>
        <dbReference type="EMBL" id="VAX13051.1"/>
    </source>
</evidence>
<reference evidence="1" key="1">
    <citation type="submission" date="2018-06" db="EMBL/GenBank/DDBJ databases">
        <authorList>
            <person name="Zhirakovskaya E."/>
        </authorList>
    </citation>
    <scope>NUCLEOTIDE SEQUENCE</scope>
</reference>
<dbReference type="AlphaFoldDB" id="A0A3B1BF40"/>
<dbReference type="Gene3D" id="1.25.40.10">
    <property type="entry name" value="Tetratricopeptide repeat domain"/>
    <property type="match status" value="1"/>
</dbReference>
<protein>
    <submittedName>
        <fullName evidence="1">Uncharacterized protein</fullName>
    </submittedName>
</protein>
<gene>
    <name evidence="1" type="ORF">MNBD_GAMMA24-845</name>
</gene>
<dbReference type="InterPro" id="IPR011990">
    <property type="entry name" value="TPR-like_helical_dom_sf"/>
</dbReference>
<proteinExistence type="predicted"/>
<organism evidence="1">
    <name type="scientific">hydrothermal vent metagenome</name>
    <dbReference type="NCBI Taxonomy" id="652676"/>
    <lineage>
        <taxon>unclassified sequences</taxon>
        <taxon>metagenomes</taxon>
        <taxon>ecological metagenomes</taxon>
    </lineage>
</organism>
<accession>A0A3B1BF40</accession>
<dbReference type="EMBL" id="UOFZ01000088">
    <property type="protein sequence ID" value="VAX13051.1"/>
    <property type="molecule type" value="Genomic_DNA"/>
</dbReference>
<sequence>MIDAGIWHLALKVLEQQQQAITADPERWVAQEKLRIQIYQATANWPALISRLQNLPAIVPLDFYLQARTDLAAALIKMNRGRAALAILRELIWTQALDPGVANLNLLNWRRMVIDTYRVSGQKQDAYRAAARLQHDYGNQDLGDVIRYAKILLELGRAEEAMDQLAARAQQPPVAMLYLLAQLRSGARAPREIVHAGLKQLHKPELNADLQAGFWALVAEAAQASHDPGTRANALEHVLGAEKKDRPEKSLFNIDADTLWNAYLDFAIAIGNQSHFLIGEDQQWLEAAAHAASHKQPVRSRALYVLLMFKGQAKTSRDAAVKDLLQSLSQGPQGKRLLRRLFLNSTRFKSYQDIPEAARHTLADIALTVPDIELASALMATVKKPPPGADQFFWYLRRARILILGGKGEQGAEALEEMLQQNQHFEPGQLDRLMQVIFDLQAAGLHSRAYALLSNVMILTDNPKLQREIYYWMADSKKAQQQFAEAARLYLKSAMFTNARAMDPWAQTARYQAAVALGKAGLLDDARRIYHHLLRVTTDTARKAVLQRELQKLRFK</sequence>